<organism evidence="2 3">
    <name type="scientific">Anopheles quadriannulatus</name>
    <name type="common">Mosquito</name>
    <dbReference type="NCBI Taxonomy" id="34691"/>
    <lineage>
        <taxon>Eukaryota</taxon>
        <taxon>Metazoa</taxon>
        <taxon>Ecdysozoa</taxon>
        <taxon>Arthropoda</taxon>
        <taxon>Hexapoda</taxon>
        <taxon>Insecta</taxon>
        <taxon>Pterygota</taxon>
        <taxon>Neoptera</taxon>
        <taxon>Endopterygota</taxon>
        <taxon>Diptera</taxon>
        <taxon>Nematocera</taxon>
        <taxon>Culicoidea</taxon>
        <taxon>Culicidae</taxon>
        <taxon>Anophelinae</taxon>
        <taxon>Anopheles</taxon>
    </lineage>
</organism>
<accession>A0A182XPW9</accession>
<name>A0A182XPW9_ANOQN</name>
<protein>
    <submittedName>
        <fullName evidence="2">Uncharacterized protein</fullName>
    </submittedName>
</protein>
<dbReference type="VEuPathDB" id="VectorBase:AQUA011921"/>
<evidence type="ECO:0000313" key="3">
    <source>
        <dbReference type="Proteomes" id="UP000076407"/>
    </source>
</evidence>
<dbReference type="AlphaFoldDB" id="A0A182XPW9"/>
<dbReference type="STRING" id="34691.A0A182XPW9"/>
<reference evidence="2" key="1">
    <citation type="submission" date="2020-05" db="UniProtKB">
        <authorList>
            <consortium name="EnsemblMetazoa"/>
        </authorList>
    </citation>
    <scope>IDENTIFICATION</scope>
    <source>
        <strain evidence="2">SANGQUA</strain>
    </source>
</reference>
<keyword evidence="3" id="KW-1185">Reference proteome</keyword>
<feature type="region of interest" description="Disordered" evidence="1">
    <location>
        <begin position="21"/>
        <end position="40"/>
    </location>
</feature>
<dbReference type="Proteomes" id="UP000076407">
    <property type="component" value="Unassembled WGS sequence"/>
</dbReference>
<proteinExistence type="predicted"/>
<evidence type="ECO:0000313" key="2">
    <source>
        <dbReference type="EnsemblMetazoa" id="AQUA011921-PA"/>
    </source>
</evidence>
<sequence>MGFPVYGTPVQELIEQQWKQREKSKHQKSSARKKANGLLGVPTVRSTSNRVGDLMVKCSSIMSSNRLRLVTGSGSTLKASLTPLVTASATKSGPWLKRKLASPTNSKKHAKRSLLPELNSPSVEIISSAESIILQESDCYEDIKTYFENNVLNRSSVVSQTTRLRE</sequence>
<evidence type="ECO:0000256" key="1">
    <source>
        <dbReference type="SAM" id="MobiDB-lite"/>
    </source>
</evidence>
<feature type="compositionally biased region" description="Basic residues" evidence="1">
    <location>
        <begin position="22"/>
        <end position="35"/>
    </location>
</feature>
<dbReference type="EnsemblMetazoa" id="AQUA011921-RA">
    <property type="protein sequence ID" value="AQUA011921-PA"/>
    <property type="gene ID" value="AQUA011921"/>
</dbReference>